<keyword evidence="1" id="KW-0812">Transmembrane</keyword>
<protein>
    <submittedName>
        <fullName evidence="2">Synaptoporin-like</fullName>
    </submittedName>
</protein>
<gene>
    <name evidence="2" type="primary">Synpr-L</name>
    <name evidence="2" type="ORF">Hamer_G019791</name>
</gene>
<dbReference type="GO" id="GO:0016020">
    <property type="term" value="C:membrane"/>
    <property type="evidence" value="ECO:0007669"/>
    <property type="project" value="InterPro"/>
</dbReference>
<name>A0A8J5MNG2_HOMAM</name>
<dbReference type="Proteomes" id="UP000747542">
    <property type="component" value="Unassembled WGS sequence"/>
</dbReference>
<evidence type="ECO:0000256" key="1">
    <source>
        <dbReference type="SAM" id="Phobius"/>
    </source>
</evidence>
<keyword evidence="1" id="KW-1133">Transmembrane helix</keyword>
<dbReference type="EMBL" id="JAHLQT010036095">
    <property type="protein sequence ID" value="KAG7157926.1"/>
    <property type="molecule type" value="Genomic_DNA"/>
</dbReference>
<dbReference type="InterPro" id="IPR001285">
    <property type="entry name" value="Synaptophysin/porin"/>
</dbReference>
<accession>A0A8J5MNG2</accession>
<keyword evidence="1" id="KW-0472">Membrane</keyword>
<dbReference type="AlphaFoldDB" id="A0A8J5MNG2"/>
<dbReference type="PANTHER" id="PTHR10306:SF17">
    <property type="entry name" value="MARVEL DOMAIN-CONTAINING PROTEIN"/>
    <property type="match status" value="1"/>
</dbReference>
<feature type="transmembrane region" description="Helical" evidence="1">
    <location>
        <begin position="142"/>
        <end position="164"/>
    </location>
</feature>
<evidence type="ECO:0000313" key="3">
    <source>
        <dbReference type="Proteomes" id="UP000747542"/>
    </source>
</evidence>
<reference evidence="2" key="1">
    <citation type="journal article" date="2021" name="Sci. Adv.">
        <title>The American lobster genome reveals insights on longevity, neural, and immune adaptations.</title>
        <authorList>
            <person name="Polinski J.M."/>
            <person name="Zimin A.V."/>
            <person name="Clark K.F."/>
            <person name="Kohn A.B."/>
            <person name="Sadowski N."/>
            <person name="Timp W."/>
            <person name="Ptitsyn A."/>
            <person name="Khanna P."/>
            <person name="Romanova D.Y."/>
            <person name="Williams P."/>
            <person name="Greenwood S.J."/>
            <person name="Moroz L.L."/>
            <person name="Walt D.R."/>
            <person name="Bodnar A.G."/>
        </authorList>
    </citation>
    <scope>NUCLEOTIDE SEQUENCE</scope>
    <source>
        <strain evidence="2">GMGI-L3</strain>
    </source>
</reference>
<dbReference type="GO" id="GO:0008021">
    <property type="term" value="C:synaptic vesicle"/>
    <property type="evidence" value="ECO:0007669"/>
    <property type="project" value="InterPro"/>
</dbReference>
<evidence type="ECO:0000313" key="2">
    <source>
        <dbReference type="EMBL" id="KAG7157926.1"/>
    </source>
</evidence>
<comment type="caution">
    <text evidence="2">The sequence shown here is derived from an EMBL/GenBank/DDBJ whole genome shotgun (WGS) entry which is preliminary data.</text>
</comment>
<sequence>METQLQEETQIFGICAFATTTDFRTSFSFFVECNKGDNVTITHDITYPFELDAINTKVTYCENKEDNLHLNGDFSSIAEFFVADCAIHGVFVILWLAASSALADVNTDIKSVSEVHKIIDLNPEICNSDNCTALKEPNYAKVLISVLLGFLNTFLWGSNLWFLYKETRYFKGKSIPANGSANIAGTA</sequence>
<keyword evidence="3" id="KW-1185">Reference proteome</keyword>
<feature type="transmembrane region" description="Helical" evidence="1">
    <location>
        <begin position="77"/>
        <end position="98"/>
    </location>
</feature>
<organism evidence="2 3">
    <name type="scientific">Homarus americanus</name>
    <name type="common">American lobster</name>
    <dbReference type="NCBI Taxonomy" id="6706"/>
    <lineage>
        <taxon>Eukaryota</taxon>
        <taxon>Metazoa</taxon>
        <taxon>Ecdysozoa</taxon>
        <taxon>Arthropoda</taxon>
        <taxon>Crustacea</taxon>
        <taxon>Multicrustacea</taxon>
        <taxon>Malacostraca</taxon>
        <taxon>Eumalacostraca</taxon>
        <taxon>Eucarida</taxon>
        <taxon>Decapoda</taxon>
        <taxon>Pleocyemata</taxon>
        <taxon>Astacidea</taxon>
        <taxon>Nephropoidea</taxon>
        <taxon>Nephropidae</taxon>
        <taxon>Homarus</taxon>
    </lineage>
</organism>
<dbReference type="PANTHER" id="PTHR10306">
    <property type="entry name" value="SYNAPTOPHYSIN"/>
    <property type="match status" value="1"/>
</dbReference>
<proteinExistence type="predicted"/>